<keyword evidence="1" id="KW-0732">Signal</keyword>
<organism evidence="9 10">
    <name type="scientific">Astyanax mexicanus</name>
    <name type="common">Blind cave fish</name>
    <name type="synonym">Astyanax fasciatus mexicanus</name>
    <dbReference type="NCBI Taxonomy" id="7994"/>
    <lineage>
        <taxon>Eukaryota</taxon>
        <taxon>Metazoa</taxon>
        <taxon>Chordata</taxon>
        <taxon>Craniata</taxon>
        <taxon>Vertebrata</taxon>
        <taxon>Euteleostomi</taxon>
        <taxon>Actinopterygii</taxon>
        <taxon>Neopterygii</taxon>
        <taxon>Teleostei</taxon>
        <taxon>Ostariophysi</taxon>
        <taxon>Characiformes</taxon>
        <taxon>Characoidei</taxon>
        <taxon>Acestrorhamphidae</taxon>
        <taxon>Acestrorhamphinae</taxon>
        <taxon>Astyanax</taxon>
    </lineage>
</organism>
<evidence type="ECO:0000259" key="8">
    <source>
        <dbReference type="PROSITE" id="PS50025"/>
    </source>
</evidence>
<feature type="repeat" description="CSPG" evidence="5">
    <location>
        <begin position="1174"/>
        <end position="1273"/>
    </location>
</feature>
<feature type="domain" description="Laminin G" evidence="8">
    <location>
        <begin position="186"/>
        <end position="365"/>
    </location>
</feature>
<evidence type="ECO:0000256" key="6">
    <source>
        <dbReference type="SAM" id="MobiDB-lite"/>
    </source>
</evidence>
<dbReference type="PANTHER" id="PTHR45739">
    <property type="entry name" value="MATRIX PROTEIN, PUTATIVE-RELATED"/>
    <property type="match status" value="1"/>
</dbReference>
<dbReference type="PROSITE" id="PS51854">
    <property type="entry name" value="CSPG"/>
    <property type="match status" value="7"/>
</dbReference>
<dbReference type="InterPro" id="IPR039005">
    <property type="entry name" value="CSPG_rpt"/>
</dbReference>
<feature type="repeat" description="CSPG" evidence="5">
    <location>
        <begin position="636"/>
        <end position="734"/>
    </location>
</feature>
<sequence>MQRAAAAEAPGLKTVETSSKNSLHVRFRTSSPDGLLFLAAGDNDFLWVALHSGHIQVRLELGSGEHTLRSEKATPLNDLLWHTIELQHDEHHVTLAVDKTCHGTLQIPGPDLELSIQEGLYVGGLGSLDKLYLFKEMCPVGFRGCMDEVFFNEHNLLSSLRPYSGYKMVHEVSLGCSPQFSATVNDSISFFSSKAYMSLPVWEVPQEGVFDCELYTSAEEGLVLYSSAGQGDYIALEMRDRHLVAVVRIGGSKTALRSTAAVNDGNWHSVRLYLAPKALHLTVGEETLNSSLGAKSRPLQLSGPLFLGGVDVSTRSEVRRNGLLSVVGKHIGGGSFKGCLRNIKVNDQNMGLPSAVVTKDISVGCEPLKNIEPLTTVSPETLAPDTSATEHQPESDKKKSQTFLLLEDLQVLEGGRAPLESKHIKVNLEFRKLGIRQSQIMFRIEEQPVHGQLRLDVDSDQGDNTFSMLDLWHGRVMYVHGGSEDPLDFFMFSVFTSSKKEVPGFLKGNRLHRFNITVEPSNDAPELSLPEGSLFVLLENSKRRLTTDFLRATDPDNNSTELVFTLLGNLTADAGFLELEDNPGQAVTSFSYADLEQGKVSYVHTGVSNSRMALRASDGEKISNAVVIRIMAVTLGHKIVNNTGGEVIQGGATHIGNKHLAVEVNVATQAMDIRYDVVEPPIYGEVQRLHSGGEWKQTNTFTQKLLEKERLRYLSTYRGIQLSNVTDSFKCKVTIGSLSTDEVVFVIKVRWIHYKVTRSKLEVDSDHEVLLTPQEFRIVSKGVKLPEEDIQVRLLTLPKKGNLLFDGDEILQVNSSFSQRNITDHKVRYKLFERAHEDMRDMFSFVVFSEYSHSGKHDFRISIKTLSSREVYYTITSSPKNGKLMRINHCNSTTNGDNVVAFTNRDILEDCISYVHDDSESTHDAFTFRASMSPVKDKAPATEDTFNISIQMINDEKPVRVVDKVFHVARDSQKLLTLEDLCYHDPDVDFDDGQLLYTRRGIPMGELVLVNDTSHKLYQFRQRDLAEKRVLFVHRGVSFGRFVLFISDGKHYTSTLLEVSAQDPYLRVVNNTGLLVQKGKEVILRPANFSVTTNTDIRSDEDVLFEIFHPPSYGTLLCVGMEGDAFTLYDVKTGCVAYHHDNSVNMMDSFSFTATLHKTLKVLFVQFPNLIFPVSCFFLLSGAVVAEGSRVTIDKSRLDASNLLGKLPEEERHSYEIWYGVTTPPRYGTIVVGERNLTREKPNFSQFILNKFGITYVHDDSETTWDNFGFDVWLNPKGKPTQRPKDADLLVSETFHISVTPVNDQPPFFKTQAPGLRVIKGDTVALRPENLLVEDLDTPPEDIHYTVINKPNNGFLALKGRLNESTVTFTQADVNERRVYFVQDGHPTSGIFYLSVTDGFHHPLYKLFNLEVDNVTITVVNNTGLSLLQGQTTTTLTLQHLAAVTNKKNITIKYHLTSPPSHGRLMIMEEAAICFDHEDLRLGRVSYHMTDLSSSQDSFELALLTSESNLTNQVVNITVRPLIHLGEHVWIAEGVPVKLRKDVLDATELASISASDPVFEILIPPKYGKLVKATYGLGGSSKSVESFSFTDIEQGRVAIEEHINLTVSRHDNATAVRRNITASVLRDSFVFLLKATNVQPARGEFSFLVLPYDPKTGKHVIVEPPMQPTRHPSINRTTNPVSPMNHPSHTHPTTRPHRIPAKTRSRHHRFGNHTRVQSPVSTAPKSSLGKQDESLKNTPVWVESLPRPASDPLLIILPFLACLLLIVILVVLILVFRHRREKRAQPAMIPDLPESSGEDILPHSPYMGPSERSLTVPSVVVTPLTPRCPINPVLEAVHNAALVPAIAPTDSPLLLCTWTPMMGHDGIHRVPPGTPTLRHNQYWV</sequence>
<feature type="repeat" description="CSPG" evidence="5">
    <location>
        <begin position="525"/>
        <end position="619"/>
    </location>
</feature>
<keyword evidence="7" id="KW-0812">Transmembrane</keyword>
<evidence type="ECO:0000256" key="3">
    <source>
        <dbReference type="ARBA" id="ARBA00023180"/>
    </source>
</evidence>
<dbReference type="Proteomes" id="UP000694621">
    <property type="component" value="Unplaced"/>
</dbReference>
<feature type="compositionally biased region" description="Polar residues" evidence="6">
    <location>
        <begin position="1714"/>
        <end position="1729"/>
    </location>
</feature>
<dbReference type="SUPFAM" id="SSF49899">
    <property type="entry name" value="Concanavalin A-like lectins/glucanases"/>
    <property type="match status" value="2"/>
</dbReference>
<dbReference type="Pfam" id="PF02210">
    <property type="entry name" value="Laminin_G_2"/>
    <property type="match status" value="2"/>
</dbReference>
<evidence type="ECO:0000313" key="9">
    <source>
        <dbReference type="Ensembl" id="ENSAMXP00005025613.1"/>
    </source>
</evidence>
<dbReference type="GO" id="GO:0009653">
    <property type="term" value="P:anatomical structure morphogenesis"/>
    <property type="evidence" value="ECO:0007669"/>
    <property type="project" value="TreeGrafter"/>
</dbReference>
<feature type="region of interest" description="Disordered" evidence="6">
    <location>
        <begin position="375"/>
        <end position="399"/>
    </location>
</feature>
<feature type="transmembrane region" description="Helical" evidence="7">
    <location>
        <begin position="1753"/>
        <end position="1776"/>
    </location>
</feature>
<evidence type="ECO:0000256" key="4">
    <source>
        <dbReference type="PROSITE-ProRule" id="PRU00122"/>
    </source>
</evidence>
<dbReference type="Ensembl" id="ENSAMXT00005028229.1">
    <property type="protein sequence ID" value="ENSAMXP00005025613.1"/>
    <property type="gene ID" value="ENSAMXG00005012966.1"/>
</dbReference>
<evidence type="ECO:0000256" key="5">
    <source>
        <dbReference type="PROSITE-ProRule" id="PRU01201"/>
    </source>
</evidence>
<protein>
    <recommendedName>
        <fullName evidence="8">Laminin G domain-containing protein</fullName>
    </recommendedName>
</protein>
<reference evidence="9" key="1">
    <citation type="submission" date="2025-08" db="UniProtKB">
        <authorList>
            <consortium name="Ensembl"/>
        </authorList>
    </citation>
    <scope>IDENTIFICATION</scope>
</reference>
<name>A0A8B9JQW6_ASTMX</name>
<feature type="repeat" description="CSPG" evidence="5">
    <location>
        <begin position="1307"/>
        <end position="1399"/>
    </location>
</feature>
<proteinExistence type="predicted"/>
<dbReference type="PANTHER" id="PTHR45739:SF12">
    <property type="entry name" value="CHONDROITIN SULFATE PROTEOGLYCAN 4-LIKE ISOFORM X2"/>
    <property type="match status" value="1"/>
</dbReference>
<dbReference type="InterPro" id="IPR013320">
    <property type="entry name" value="ConA-like_dom_sf"/>
</dbReference>
<dbReference type="PROSITE" id="PS50025">
    <property type="entry name" value="LAM_G_DOMAIN"/>
    <property type="match status" value="2"/>
</dbReference>
<feature type="repeat" description="CSPG" evidence="5">
    <location>
        <begin position="1065"/>
        <end position="1155"/>
    </location>
</feature>
<keyword evidence="7" id="KW-0472">Membrane</keyword>
<evidence type="ECO:0000313" key="10">
    <source>
        <dbReference type="Proteomes" id="UP000694621"/>
    </source>
</evidence>
<dbReference type="CDD" id="cd00110">
    <property type="entry name" value="LamG"/>
    <property type="match status" value="2"/>
</dbReference>
<feature type="region of interest" description="Disordered" evidence="6">
    <location>
        <begin position="1663"/>
        <end position="1736"/>
    </location>
</feature>
<dbReference type="Pfam" id="PF16184">
    <property type="entry name" value="Cadherin_3"/>
    <property type="match status" value="8"/>
</dbReference>
<comment type="caution">
    <text evidence="4">Lacks conserved residue(s) required for the propagation of feature annotation.</text>
</comment>
<dbReference type="Gene3D" id="2.60.120.200">
    <property type="match status" value="2"/>
</dbReference>
<keyword evidence="2" id="KW-0677">Repeat</keyword>
<accession>A0A8B9JQW6</accession>
<evidence type="ECO:0000256" key="2">
    <source>
        <dbReference type="ARBA" id="ARBA00022737"/>
    </source>
</evidence>
<feature type="compositionally biased region" description="Polar residues" evidence="6">
    <location>
        <begin position="375"/>
        <end position="390"/>
    </location>
</feature>
<keyword evidence="3" id="KW-0325">Glycoprotein</keyword>
<keyword evidence="7" id="KW-1133">Transmembrane helix</keyword>
<dbReference type="InterPro" id="IPR051561">
    <property type="entry name" value="FRAS1_ECM"/>
</dbReference>
<dbReference type="InterPro" id="IPR001791">
    <property type="entry name" value="Laminin_G"/>
</dbReference>
<feature type="repeat" description="CSPG" evidence="5">
    <location>
        <begin position="400"/>
        <end position="495"/>
    </location>
</feature>
<feature type="compositionally biased region" description="Basic residues" evidence="6">
    <location>
        <begin position="1688"/>
        <end position="1712"/>
    </location>
</feature>
<dbReference type="SMART" id="SM00282">
    <property type="entry name" value="LamG"/>
    <property type="match status" value="2"/>
</dbReference>
<evidence type="ECO:0000256" key="1">
    <source>
        <dbReference type="ARBA" id="ARBA00022729"/>
    </source>
</evidence>
<feature type="repeat" description="CSPG" evidence="5">
    <location>
        <begin position="1416"/>
        <end position="1504"/>
    </location>
</feature>
<feature type="compositionally biased region" description="Polar residues" evidence="6">
    <location>
        <begin position="1670"/>
        <end position="1682"/>
    </location>
</feature>
<feature type="domain" description="Laminin G" evidence="8">
    <location>
        <begin position="1"/>
        <end position="176"/>
    </location>
</feature>
<evidence type="ECO:0000256" key="7">
    <source>
        <dbReference type="SAM" id="Phobius"/>
    </source>
</evidence>